<dbReference type="PROSITE" id="PS00028">
    <property type="entry name" value="ZINC_FINGER_C2H2_1"/>
    <property type="match status" value="2"/>
</dbReference>
<keyword evidence="6" id="KW-0539">Nucleus</keyword>
<dbReference type="GO" id="GO:0005634">
    <property type="term" value="C:nucleus"/>
    <property type="evidence" value="ECO:0007669"/>
    <property type="project" value="UniProtKB-SubCell"/>
</dbReference>
<evidence type="ECO:0000256" key="3">
    <source>
        <dbReference type="ARBA" id="ARBA00022737"/>
    </source>
</evidence>
<keyword evidence="4 7" id="KW-0863">Zinc-finger</keyword>
<dbReference type="Pfam" id="PF00096">
    <property type="entry name" value="zf-C2H2"/>
    <property type="match status" value="1"/>
</dbReference>
<dbReference type="SUPFAM" id="SSF57667">
    <property type="entry name" value="beta-beta-alpha zinc fingers"/>
    <property type="match status" value="1"/>
</dbReference>
<keyword evidence="5" id="KW-0862">Zinc</keyword>
<evidence type="ECO:0000256" key="6">
    <source>
        <dbReference type="ARBA" id="ARBA00023242"/>
    </source>
</evidence>
<reference evidence="9" key="1">
    <citation type="submission" date="2014-12" db="EMBL/GenBank/DDBJ databases">
        <title>Insight into the proteome of Arion vulgaris.</title>
        <authorList>
            <person name="Aradska J."/>
            <person name="Bulat T."/>
            <person name="Smidak R."/>
            <person name="Sarate P."/>
            <person name="Gangsoo J."/>
            <person name="Sialana F."/>
            <person name="Bilban M."/>
            <person name="Lubec G."/>
        </authorList>
    </citation>
    <scope>NUCLEOTIDE SEQUENCE</scope>
    <source>
        <tissue evidence="9">Skin</tissue>
    </source>
</reference>
<comment type="subcellular location">
    <subcellularLocation>
        <location evidence="1">Nucleus</location>
    </subcellularLocation>
</comment>
<dbReference type="Pfam" id="PF13912">
    <property type="entry name" value="zf-C2H2_6"/>
    <property type="match status" value="1"/>
</dbReference>
<dbReference type="InterPro" id="IPR013087">
    <property type="entry name" value="Znf_C2H2_type"/>
</dbReference>
<dbReference type="EMBL" id="HACG01017114">
    <property type="protein sequence ID" value="CEK63979.1"/>
    <property type="molecule type" value="Transcribed_RNA"/>
</dbReference>
<evidence type="ECO:0000256" key="4">
    <source>
        <dbReference type="ARBA" id="ARBA00022771"/>
    </source>
</evidence>
<feature type="domain" description="C2H2-type" evidence="8">
    <location>
        <begin position="98"/>
        <end position="126"/>
    </location>
</feature>
<dbReference type="SMART" id="SM00355">
    <property type="entry name" value="ZnF_C2H2"/>
    <property type="match status" value="2"/>
</dbReference>
<feature type="non-terminal residue" evidence="9">
    <location>
        <position position="1"/>
    </location>
</feature>
<gene>
    <name evidence="9" type="primary">ORF50219</name>
</gene>
<organism evidence="9">
    <name type="scientific">Arion vulgaris</name>
    <dbReference type="NCBI Taxonomy" id="1028688"/>
    <lineage>
        <taxon>Eukaryota</taxon>
        <taxon>Metazoa</taxon>
        <taxon>Spiralia</taxon>
        <taxon>Lophotrochozoa</taxon>
        <taxon>Mollusca</taxon>
        <taxon>Gastropoda</taxon>
        <taxon>Heterobranchia</taxon>
        <taxon>Euthyneura</taxon>
        <taxon>Panpulmonata</taxon>
        <taxon>Eupulmonata</taxon>
        <taxon>Stylommatophora</taxon>
        <taxon>Helicina</taxon>
        <taxon>Arionoidea</taxon>
        <taxon>Arionidae</taxon>
        <taxon>Arion</taxon>
    </lineage>
</organism>
<evidence type="ECO:0000256" key="5">
    <source>
        <dbReference type="ARBA" id="ARBA00022833"/>
    </source>
</evidence>
<dbReference type="PANTHER" id="PTHR24394:SF44">
    <property type="entry name" value="ZINC FINGER PROTEIN 271-LIKE"/>
    <property type="match status" value="1"/>
</dbReference>
<sequence>RKKIDHLKFTRDCQQNLREVLINGKFLDKRNICENYNSDTNMCPCCLFIFKNVIDHLLNVQKCRNEFEDAVVSYNEQIANIEFTVPTTHETGTLEQQFPCNICNRNFSKLASLKSHKIKTHKESSEHNQHNSRQKQSVGNSYHLYCFTCRKFLKTESQMENHPCKPTRLLSRSCFIKAVWKEGEYECKNCPKFFSSRIDLEKHMYIHDKKTSPLFKYVPSSFKQKKIPVKEGTFVVANKSTLETVSFNGINNMNTDDVLTTVNSSCINNTRSYENSNHEKMLHCSGREQSTSEAEASIYQCNICRLTFLNLKEFVLH</sequence>
<feature type="domain" description="C2H2-type" evidence="8">
    <location>
        <begin position="185"/>
        <end position="212"/>
    </location>
</feature>
<dbReference type="GO" id="GO:0000981">
    <property type="term" value="F:DNA-binding transcription factor activity, RNA polymerase II-specific"/>
    <property type="evidence" value="ECO:0007669"/>
    <property type="project" value="TreeGrafter"/>
</dbReference>
<protein>
    <recommendedName>
        <fullName evidence="8">C2H2-type domain-containing protein</fullName>
    </recommendedName>
</protein>
<evidence type="ECO:0000256" key="1">
    <source>
        <dbReference type="ARBA" id="ARBA00004123"/>
    </source>
</evidence>
<dbReference type="PROSITE" id="PS50157">
    <property type="entry name" value="ZINC_FINGER_C2H2_2"/>
    <property type="match status" value="2"/>
</dbReference>
<dbReference type="AlphaFoldDB" id="A0A0B6Z5T6"/>
<dbReference type="Gene3D" id="3.30.160.60">
    <property type="entry name" value="Classic Zinc Finger"/>
    <property type="match status" value="2"/>
</dbReference>
<keyword evidence="2" id="KW-0479">Metal-binding</keyword>
<evidence type="ECO:0000256" key="7">
    <source>
        <dbReference type="PROSITE-ProRule" id="PRU00042"/>
    </source>
</evidence>
<accession>A0A0B6Z5T6</accession>
<name>A0A0B6Z5T6_9EUPU</name>
<evidence type="ECO:0000256" key="2">
    <source>
        <dbReference type="ARBA" id="ARBA00022723"/>
    </source>
</evidence>
<evidence type="ECO:0000313" key="9">
    <source>
        <dbReference type="EMBL" id="CEK63979.1"/>
    </source>
</evidence>
<dbReference type="GO" id="GO:0008270">
    <property type="term" value="F:zinc ion binding"/>
    <property type="evidence" value="ECO:0007669"/>
    <property type="project" value="UniProtKB-KW"/>
</dbReference>
<evidence type="ECO:0000259" key="8">
    <source>
        <dbReference type="PROSITE" id="PS50157"/>
    </source>
</evidence>
<dbReference type="PANTHER" id="PTHR24394">
    <property type="entry name" value="ZINC FINGER PROTEIN"/>
    <property type="match status" value="1"/>
</dbReference>
<keyword evidence="3" id="KW-0677">Repeat</keyword>
<dbReference type="InterPro" id="IPR036236">
    <property type="entry name" value="Znf_C2H2_sf"/>
</dbReference>
<proteinExistence type="predicted"/>
<feature type="non-terminal residue" evidence="9">
    <location>
        <position position="317"/>
    </location>
</feature>